<dbReference type="InterPro" id="IPR000489">
    <property type="entry name" value="Pterin-binding_dom"/>
</dbReference>
<organism evidence="24 25">
    <name type="scientific">candidate division WOR_3 bacterium SM23_42</name>
    <dbReference type="NCBI Taxonomy" id="1703779"/>
    <lineage>
        <taxon>Bacteria</taxon>
        <taxon>Bacteria division WOR-3</taxon>
    </lineage>
</organism>
<evidence type="ECO:0000256" key="11">
    <source>
        <dbReference type="ARBA" id="ARBA00022679"/>
    </source>
</evidence>
<comment type="function">
    <text evidence="17">Catalyzes the transfer of a methyl group from methyl-cobalamin to homocysteine, yielding enzyme-bound cob(I)alamin and methionine. Subsequently, remethylates the cofactor using methyltetrahydrofolate.</text>
</comment>
<dbReference type="Proteomes" id="UP000051373">
    <property type="component" value="Unassembled WGS sequence"/>
</dbReference>
<evidence type="ECO:0000256" key="1">
    <source>
        <dbReference type="ARBA" id="ARBA00001700"/>
    </source>
</evidence>
<evidence type="ECO:0000259" key="21">
    <source>
        <dbReference type="PROSITE" id="PS50972"/>
    </source>
</evidence>
<dbReference type="STRING" id="1703779.AMJ83_03800"/>
<keyword evidence="9" id="KW-0028">Amino-acid biosynthesis</keyword>
<dbReference type="InterPro" id="IPR036589">
    <property type="entry name" value="HCY_dom_sf"/>
</dbReference>
<dbReference type="PATRIC" id="fig|1703779.3.peg.835"/>
<evidence type="ECO:0000256" key="9">
    <source>
        <dbReference type="ARBA" id="ARBA00022605"/>
    </source>
</evidence>
<dbReference type="SUPFAM" id="SSF47644">
    <property type="entry name" value="Methionine synthase domain"/>
    <property type="match status" value="1"/>
</dbReference>
<dbReference type="SUPFAM" id="SSF51717">
    <property type="entry name" value="Dihydropteroate synthetase-like"/>
    <property type="match status" value="1"/>
</dbReference>
<comment type="caution">
    <text evidence="24">The sequence shown here is derived from an EMBL/GenBank/DDBJ whole genome shotgun (WGS) entry which is preliminary data.</text>
</comment>
<dbReference type="InterPro" id="IPR006158">
    <property type="entry name" value="Cobalamin-bd"/>
</dbReference>
<dbReference type="Pfam" id="PF00809">
    <property type="entry name" value="Pterin_bind"/>
    <property type="match status" value="1"/>
</dbReference>
<feature type="domain" description="Pterin-binding" evidence="21">
    <location>
        <begin position="313"/>
        <end position="560"/>
    </location>
</feature>
<evidence type="ECO:0000256" key="18">
    <source>
        <dbReference type="ARBA" id="ARBA00031040"/>
    </source>
</evidence>
<evidence type="ECO:0000256" key="15">
    <source>
        <dbReference type="ARBA" id="ARBA00023167"/>
    </source>
</evidence>
<dbReference type="PANTHER" id="PTHR45833:SF1">
    <property type="entry name" value="METHIONINE SYNTHASE"/>
    <property type="match status" value="1"/>
</dbReference>
<comment type="catalytic activity">
    <reaction evidence="1">
        <text>(6S)-5-methyl-5,6,7,8-tetrahydrofolate + L-homocysteine = (6S)-5,6,7,8-tetrahydrofolate + L-methionine</text>
        <dbReference type="Rhea" id="RHEA:11172"/>
        <dbReference type="ChEBI" id="CHEBI:18608"/>
        <dbReference type="ChEBI" id="CHEBI:57453"/>
        <dbReference type="ChEBI" id="CHEBI:57844"/>
        <dbReference type="ChEBI" id="CHEBI:58199"/>
        <dbReference type="EC" id="2.1.1.13"/>
    </reaction>
</comment>
<comment type="pathway">
    <text evidence="4">Amino-acid biosynthesis; L-methionine biosynthesis via de novo pathway; L-methionine from L-homocysteine (MetH route): step 1/1.</text>
</comment>
<keyword evidence="12" id="KW-0949">S-adenosyl-L-methionine</keyword>
<keyword evidence="11 19" id="KW-0808">Transferase</keyword>
<evidence type="ECO:0000259" key="20">
    <source>
        <dbReference type="PROSITE" id="PS50970"/>
    </source>
</evidence>
<gene>
    <name evidence="24" type="ORF">AMJ83_03800</name>
</gene>
<feature type="binding site" evidence="19">
    <location>
        <position position="270"/>
    </location>
    <ligand>
        <name>Zn(2+)</name>
        <dbReference type="ChEBI" id="CHEBI:29105"/>
    </ligand>
</feature>
<name>A0A0S8FV10_UNCW3</name>
<evidence type="ECO:0000256" key="4">
    <source>
        <dbReference type="ARBA" id="ARBA00005178"/>
    </source>
</evidence>
<dbReference type="SUPFAM" id="SSF52242">
    <property type="entry name" value="Cobalamin (vitamin B12)-binding domain"/>
    <property type="match status" value="1"/>
</dbReference>
<feature type="binding site" evidence="19">
    <location>
        <position position="271"/>
    </location>
    <ligand>
        <name>Zn(2+)</name>
        <dbReference type="ChEBI" id="CHEBI:29105"/>
    </ligand>
</feature>
<keyword evidence="10" id="KW-0846">Cobalamin</keyword>
<evidence type="ECO:0000259" key="23">
    <source>
        <dbReference type="PROSITE" id="PS51337"/>
    </source>
</evidence>
<evidence type="ECO:0000256" key="7">
    <source>
        <dbReference type="ARBA" id="ARBA00013998"/>
    </source>
</evidence>
<dbReference type="EC" id="2.1.1.13" evidence="6"/>
<dbReference type="InterPro" id="IPR050554">
    <property type="entry name" value="Met_Synthase/Corrinoid"/>
</dbReference>
<keyword evidence="15" id="KW-0486">Methionine biosynthesis</keyword>
<dbReference type="Gene3D" id="1.10.1240.10">
    <property type="entry name" value="Methionine synthase domain"/>
    <property type="match status" value="1"/>
</dbReference>
<evidence type="ECO:0000256" key="13">
    <source>
        <dbReference type="ARBA" id="ARBA00022723"/>
    </source>
</evidence>
<keyword evidence="8 19" id="KW-0489">Methyltransferase</keyword>
<accession>A0A0S8FV10</accession>
<dbReference type="PROSITE" id="PS51337">
    <property type="entry name" value="B12_BINDING_NTER"/>
    <property type="match status" value="1"/>
</dbReference>
<dbReference type="InterPro" id="IPR011005">
    <property type="entry name" value="Dihydropteroate_synth-like_sf"/>
</dbReference>
<evidence type="ECO:0000256" key="16">
    <source>
        <dbReference type="ARBA" id="ARBA00023285"/>
    </source>
</evidence>
<evidence type="ECO:0000259" key="22">
    <source>
        <dbReference type="PROSITE" id="PS51332"/>
    </source>
</evidence>
<evidence type="ECO:0000256" key="6">
    <source>
        <dbReference type="ARBA" id="ARBA00012032"/>
    </source>
</evidence>
<evidence type="ECO:0000256" key="3">
    <source>
        <dbReference type="ARBA" id="ARBA00001956"/>
    </source>
</evidence>
<feature type="domain" description="B12-binding N-terminal" evidence="23">
    <location>
        <begin position="567"/>
        <end position="661"/>
    </location>
</feature>
<reference evidence="24 25" key="1">
    <citation type="journal article" date="2015" name="Microbiome">
        <title>Genomic resolution of linkages in carbon, nitrogen, and sulfur cycling among widespread estuary sediment bacteria.</title>
        <authorList>
            <person name="Baker B.J."/>
            <person name="Lazar C.S."/>
            <person name="Teske A.P."/>
            <person name="Dick G.J."/>
        </authorList>
    </citation>
    <scope>NUCLEOTIDE SEQUENCE [LARGE SCALE GENOMIC DNA]</scope>
    <source>
        <strain evidence="24">SM23_42</strain>
    </source>
</reference>
<dbReference type="GO" id="GO:0031419">
    <property type="term" value="F:cobalamin binding"/>
    <property type="evidence" value="ECO:0007669"/>
    <property type="project" value="UniProtKB-KW"/>
</dbReference>
<dbReference type="InterPro" id="IPR036594">
    <property type="entry name" value="Meth_synthase_dom"/>
</dbReference>
<evidence type="ECO:0000256" key="12">
    <source>
        <dbReference type="ARBA" id="ARBA00022691"/>
    </source>
</evidence>
<dbReference type="Gene3D" id="3.40.50.280">
    <property type="entry name" value="Cobalamin-binding domain"/>
    <property type="match status" value="1"/>
</dbReference>
<dbReference type="Gene3D" id="3.20.20.20">
    <property type="entry name" value="Dihydropteroate synthase-like"/>
    <property type="match status" value="1"/>
</dbReference>
<dbReference type="InterPro" id="IPR003759">
    <property type="entry name" value="Cbl-bd_cap"/>
</dbReference>
<dbReference type="UniPathway" id="UPA00051">
    <property type="reaction ID" value="UER00081"/>
</dbReference>
<dbReference type="SUPFAM" id="SSF82282">
    <property type="entry name" value="Homocysteine S-methyltransferase"/>
    <property type="match status" value="1"/>
</dbReference>
<evidence type="ECO:0000313" key="25">
    <source>
        <dbReference type="Proteomes" id="UP000051373"/>
    </source>
</evidence>
<evidence type="ECO:0000256" key="10">
    <source>
        <dbReference type="ARBA" id="ARBA00022628"/>
    </source>
</evidence>
<dbReference type="EMBL" id="LJUJ01000005">
    <property type="protein sequence ID" value="KPK64129.1"/>
    <property type="molecule type" value="Genomic_DNA"/>
</dbReference>
<dbReference type="Pfam" id="PF02310">
    <property type="entry name" value="B12-binding"/>
    <property type="match status" value="1"/>
</dbReference>
<keyword evidence="13 19" id="KW-0479">Metal-binding</keyword>
<comment type="cofactor">
    <cofactor evidence="2 19">
        <name>Zn(2+)</name>
        <dbReference type="ChEBI" id="CHEBI:29105"/>
    </cofactor>
</comment>
<dbReference type="SMART" id="SM01018">
    <property type="entry name" value="B12-binding_2"/>
    <property type="match status" value="1"/>
</dbReference>
<dbReference type="PROSITE" id="PS50972">
    <property type="entry name" value="PTERIN_BINDING"/>
    <property type="match status" value="1"/>
</dbReference>
<dbReference type="GO" id="GO:0050667">
    <property type="term" value="P:homocysteine metabolic process"/>
    <property type="evidence" value="ECO:0007669"/>
    <property type="project" value="TreeGrafter"/>
</dbReference>
<dbReference type="Gene3D" id="3.20.20.330">
    <property type="entry name" value="Homocysteine-binding-like domain"/>
    <property type="match status" value="1"/>
</dbReference>
<dbReference type="InterPro" id="IPR036724">
    <property type="entry name" value="Cobalamin-bd_sf"/>
</dbReference>
<evidence type="ECO:0000256" key="8">
    <source>
        <dbReference type="ARBA" id="ARBA00022603"/>
    </source>
</evidence>
<dbReference type="GO" id="GO:0046653">
    <property type="term" value="P:tetrahydrofolate metabolic process"/>
    <property type="evidence" value="ECO:0007669"/>
    <property type="project" value="TreeGrafter"/>
</dbReference>
<feature type="binding site" evidence="19">
    <location>
        <position position="206"/>
    </location>
    <ligand>
        <name>Zn(2+)</name>
        <dbReference type="ChEBI" id="CHEBI:29105"/>
    </ligand>
</feature>
<evidence type="ECO:0000313" key="24">
    <source>
        <dbReference type="EMBL" id="KPK64129.1"/>
    </source>
</evidence>
<dbReference type="PANTHER" id="PTHR45833">
    <property type="entry name" value="METHIONINE SYNTHASE"/>
    <property type="match status" value="1"/>
</dbReference>
<dbReference type="GO" id="GO:0046872">
    <property type="term" value="F:metal ion binding"/>
    <property type="evidence" value="ECO:0007669"/>
    <property type="project" value="UniProtKB-KW"/>
</dbReference>
<comment type="cofactor">
    <cofactor evidence="3">
        <name>methylcob(III)alamin</name>
        <dbReference type="ChEBI" id="CHEBI:28115"/>
    </cofactor>
</comment>
<dbReference type="GO" id="GO:0032259">
    <property type="term" value="P:methylation"/>
    <property type="evidence" value="ECO:0007669"/>
    <property type="project" value="UniProtKB-KW"/>
</dbReference>
<protein>
    <recommendedName>
        <fullName evidence="7">Methionine synthase</fullName>
        <ecNumber evidence="6">2.1.1.13</ecNumber>
    </recommendedName>
    <alternativeName>
        <fullName evidence="18">5-methyltetrahydrofolate--homocysteine methyltransferase</fullName>
    </alternativeName>
</protein>
<feature type="domain" description="B12-binding" evidence="22">
    <location>
        <begin position="659"/>
        <end position="782"/>
    </location>
</feature>
<dbReference type="GO" id="GO:0008705">
    <property type="term" value="F:methionine synthase activity"/>
    <property type="evidence" value="ECO:0007669"/>
    <property type="project" value="UniProtKB-EC"/>
</dbReference>
<evidence type="ECO:0000256" key="17">
    <source>
        <dbReference type="ARBA" id="ARBA00025552"/>
    </source>
</evidence>
<evidence type="ECO:0000256" key="5">
    <source>
        <dbReference type="ARBA" id="ARBA00010398"/>
    </source>
</evidence>
<dbReference type="PROSITE" id="PS51332">
    <property type="entry name" value="B12_BINDING"/>
    <property type="match status" value="1"/>
</dbReference>
<keyword evidence="16" id="KW-0170">Cobalt</keyword>
<evidence type="ECO:0000256" key="19">
    <source>
        <dbReference type="PROSITE-ProRule" id="PRU00333"/>
    </source>
</evidence>
<dbReference type="AlphaFoldDB" id="A0A0S8FV10"/>
<dbReference type="PROSITE" id="PS50970">
    <property type="entry name" value="HCY"/>
    <property type="match status" value="1"/>
</dbReference>
<sequence>MKIQLNMGKLQRLLQERVIILDGAIGTNLFGKGIAPGESPSVLNIRNQASVFDLHKAYIRAGSDIILTNTFSANPVNFGKRMLKRIIHEGVVLARRAARGRIVFTDIGPLGELISPYGVKHFEDAVKDYATICKISTQAGQRAFFVETQISVLEAKAAFIAAKQFSDCIFVCFSLQDNGRTIMGESPESIAITFEALGASGVGVSCTTPEVAVEAIAKMASVTKLPLVAKPNAGKIQIRDGRVYHTLSDMQLARYYEKLVRAGANMVGGCCGTTPKYIEAVAKKRVRPSRRKTRKTCYLTAPGRVLEVDCARTLIVGERLNPSGRKKLKTALQKKDYRVYGEEASIQDQAGADALDVNAFVPILDEQETLLHAVFEVIKKTRLPLFIDTQNYDAAEAVLRFYPGIGVYNSIPARSKALVRWLPMVRRYGFKTVISLIGDQIPRDSKERMNNVKLALKVAKKVRFPIDDLIFDPLVFPVATEKEQIHSTLTTMSRLHNMGLKTILGVSNVSYGLPDRTQLNSALVTEAVKVGATFLILNPLDEIVMRAMNASDALFHDGITSYLEKHRKHRRAPETERDDLVHAIVRGDVESGTALATNLLDAGITAQELIEKHLVIGLEIVGNHYEQGKFYIPDLLQAAEVAQSILSVVKRHIPTQTRRGKIVMATVKGDIHDIGKNLAAMIFESAGYEVIDLGKDVAASFIIDATRKHRPDFIGLSALLTTTMVEMENVIRALKRARLDVKVILGGPNVNATYAQRIGAFGAARNVFEGLKLLKSQDSATR</sequence>
<proteinExistence type="inferred from homology"/>
<dbReference type="Pfam" id="PF02607">
    <property type="entry name" value="B12-binding_2"/>
    <property type="match status" value="1"/>
</dbReference>
<evidence type="ECO:0000256" key="2">
    <source>
        <dbReference type="ARBA" id="ARBA00001947"/>
    </source>
</evidence>
<evidence type="ECO:0000256" key="14">
    <source>
        <dbReference type="ARBA" id="ARBA00022833"/>
    </source>
</evidence>
<comment type="similarity">
    <text evidence="5">Belongs to the vitamin-B12 dependent methionine synthase family.</text>
</comment>
<dbReference type="InterPro" id="IPR003726">
    <property type="entry name" value="HCY_dom"/>
</dbReference>
<feature type="domain" description="Hcy-binding" evidence="20">
    <location>
        <begin position="7"/>
        <end position="285"/>
    </location>
</feature>
<dbReference type="GO" id="GO:0005829">
    <property type="term" value="C:cytosol"/>
    <property type="evidence" value="ECO:0007669"/>
    <property type="project" value="TreeGrafter"/>
</dbReference>
<dbReference type="Pfam" id="PF02574">
    <property type="entry name" value="S-methyl_trans"/>
    <property type="match status" value="1"/>
</dbReference>
<keyword evidence="14 19" id="KW-0862">Zinc</keyword>